<feature type="region of interest" description="Disordered" evidence="1">
    <location>
        <begin position="292"/>
        <end position="319"/>
    </location>
</feature>
<feature type="region of interest" description="Disordered" evidence="1">
    <location>
        <begin position="87"/>
        <end position="166"/>
    </location>
</feature>
<proteinExistence type="predicted"/>
<reference evidence="2 3" key="1">
    <citation type="journal article" date="2021" name="MBio">
        <title>A New Model Trypanosomatid, Novymonas esmeraldas: Genomic Perception of Its 'Candidatus Pandoraea novymonadis' Endosymbiont.</title>
        <authorList>
            <person name="Zakharova A."/>
            <person name="Saura A."/>
            <person name="Butenko A."/>
            <person name="Podesvova L."/>
            <person name="Warmusova S."/>
            <person name="Kostygov A.Y."/>
            <person name="Nenarokova A."/>
            <person name="Lukes J."/>
            <person name="Opperdoes F.R."/>
            <person name="Yurchenko V."/>
        </authorList>
    </citation>
    <scope>NUCLEOTIDE SEQUENCE [LARGE SCALE GENOMIC DNA]</scope>
    <source>
        <strain evidence="2 3">E262AT.01</strain>
    </source>
</reference>
<feature type="region of interest" description="Disordered" evidence="1">
    <location>
        <begin position="181"/>
        <end position="223"/>
    </location>
</feature>
<organism evidence="2 3">
    <name type="scientific">Novymonas esmeraldas</name>
    <dbReference type="NCBI Taxonomy" id="1808958"/>
    <lineage>
        <taxon>Eukaryota</taxon>
        <taxon>Discoba</taxon>
        <taxon>Euglenozoa</taxon>
        <taxon>Kinetoplastea</taxon>
        <taxon>Metakinetoplastina</taxon>
        <taxon>Trypanosomatida</taxon>
        <taxon>Trypanosomatidae</taxon>
        <taxon>Novymonas</taxon>
    </lineage>
</organism>
<evidence type="ECO:0000313" key="3">
    <source>
        <dbReference type="Proteomes" id="UP001430356"/>
    </source>
</evidence>
<keyword evidence="3" id="KW-1185">Reference proteome</keyword>
<feature type="compositionally biased region" description="Low complexity" evidence="1">
    <location>
        <begin position="856"/>
        <end position="871"/>
    </location>
</feature>
<feature type="compositionally biased region" description="Polar residues" evidence="1">
    <location>
        <begin position="181"/>
        <end position="194"/>
    </location>
</feature>
<evidence type="ECO:0000256" key="1">
    <source>
        <dbReference type="SAM" id="MobiDB-lite"/>
    </source>
</evidence>
<sequence length="1538" mass="157105">MAERLSADAVMPAAEFEFFAGASVSSLPAHTTPNARASRRRLVHVDGDAAVLSTTAVSTEGARQHPPAPDDSESTILSFLRSSDAAPLSATKAARRSTLRAGDASGQAGGSRSPLLAAAAATRSPVHRTAAEQGQHLRERPLPLTIGGGSGTADEDASPLGSAGAGYRSRTSSVVVLETTLQHQPAPTPSNTCMATPHGRPPGARGPRSSPQHTPMTHGPAGTPMQLVRQVSWRAGGGGGSQAAFHAGHAAAGASTAAARVTAVVNTTPSIFPTSYWIRSAIDGTAVRPRRLTETLSSSPTPSSTPPPPPTTTTATAGAAGAAAATAASLMPRRDSVTALATEAAAQLHERRVAAALQSQREMREFTAIMRRVEVEGGARAVRQLQLRRRRHVWPAAGAGMRVSTGSGGGGRPGQTHQRPRRETSGASGSGGGGDGAEDEAGSVSDIISDGSALEDDVDDDEDDAVGGAAAAAAATSASAIAPGRGGSAAVSTQSRSPHLQHRGGGAAVPTGTSAAAAAEVAAAEGMSRAALYRLRDRTARGWVALQRRRVAHMRAGMPMLEQQLQASQQRLLRVHNSVLPKLSSHAAPVRGVAATAAALDGRGGFMLDADGAAVQLGLTPTQDLSCLTVSWGAVPDGGRHSQGREASPLLGGYASNASVAQSTPQHSRSGGGSGSGGGLEGGGVEEGPDGHGGAARTRVRVPPRRGRDGSGDADPLSVGTASPVADATTPFSAAASLTPPSSPGSNVTTNAGSPISMGTTAVQQHHHHRGVVSLAPVGNSDNRTSAADTAASSAAAGVVVAAAAVAAAEELALRHELQRLLALANECTLYGLHRSLRGTTATHASTSGSATAITTAAAAATTTPHAETQAPLAVSKDSRRHSRLRDAPPSGGELGTSTSMLSPTATAAAAAATVPASLPLVANSGTPAPGRPAASSRKRNNAHFIKSKNPRRHQPLPAVAGVGEHAAVLLQHELLVTRRWELDADQAHTRDISSTCAMLQRLRPLREQLMERDMSHAAARQRPPARRITAEPADPMLLTSGPVAGTLPNIPRDAAPATTLPSPSVQPRRTPADSAAARSHLPQAVLQRHRQLVYEEAVRLDAADQLAARTAYLDVLTRLAQRHVSTVSWPAVSSLLQEARGRLQREAMLAIGAPADAVTPAAAAATAVAARARSSSASTTASVSPTRRGVRTAAAAASTAVRAPSLLPPPPPPQSTGAMQPYGGLQQLLATHLGVLELTQWPVQEVLQHLAALHHVPLSLLHEWMAEQQRRYSHSYNYEERFRAVDRTIVGRTVAADTMLRLTLYRCRRPPLAPPPQGAAPAASAAAAPMDELYYIRVRSSVQSVASTAVPLSSPAASAASAASAAAAAAASVSASFAGSAASPRHASISNMDSAANSAAAAAAFLRSSSASPTALSAKALSFLGQTLLVSVRSAATAASRAKDLRRRTASKAALAYRSDGEVIDGELDDAVLALELMQAGAAAPLAYGELDLRGIGLATFSTGGPGGGRLRGQTVQVMLRRKGYRSAELKMSVELL</sequence>
<feature type="region of interest" description="Disordered" evidence="1">
    <location>
        <begin position="396"/>
        <end position="443"/>
    </location>
</feature>
<dbReference type="Proteomes" id="UP001430356">
    <property type="component" value="Unassembled WGS sequence"/>
</dbReference>
<feature type="compositionally biased region" description="Basic residues" evidence="1">
    <location>
        <begin position="937"/>
        <end position="955"/>
    </location>
</feature>
<evidence type="ECO:0000313" key="2">
    <source>
        <dbReference type="EMBL" id="KAK7201455.1"/>
    </source>
</evidence>
<protein>
    <submittedName>
        <fullName evidence="2">Uncharacterized protein</fullName>
    </submittedName>
</protein>
<feature type="compositionally biased region" description="Gly residues" evidence="1">
    <location>
        <begin position="670"/>
        <end position="694"/>
    </location>
</feature>
<feature type="region of interest" description="Disordered" evidence="1">
    <location>
        <begin position="476"/>
        <end position="510"/>
    </location>
</feature>
<feature type="region of interest" description="Disordered" evidence="1">
    <location>
        <begin position="1050"/>
        <end position="1080"/>
    </location>
</feature>
<gene>
    <name evidence="2" type="ORF">NESM_000208300</name>
</gene>
<feature type="compositionally biased region" description="Polar residues" evidence="1">
    <location>
        <begin position="745"/>
        <end position="764"/>
    </location>
</feature>
<feature type="region of interest" description="Disordered" evidence="1">
    <location>
        <begin position="657"/>
        <end position="768"/>
    </location>
</feature>
<feature type="region of interest" description="Disordered" evidence="1">
    <location>
        <begin position="923"/>
        <end position="957"/>
    </location>
</feature>
<feature type="region of interest" description="Disordered" evidence="1">
    <location>
        <begin position="1175"/>
        <end position="1196"/>
    </location>
</feature>
<dbReference type="EMBL" id="JAECZO010000015">
    <property type="protein sequence ID" value="KAK7201455.1"/>
    <property type="molecule type" value="Genomic_DNA"/>
</dbReference>
<comment type="caution">
    <text evidence="2">The sequence shown here is derived from an EMBL/GenBank/DDBJ whole genome shotgun (WGS) entry which is preliminary data.</text>
</comment>
<accession>A0AAW0F8F3</accession>
<feature type="region of interest" description="Disordered" evidence="1">
    <location>
        <begin position="856"/>
        <end position="900"/>
    </location>
</feature>
<name>A0AAW0F8F3_9TRYP</name>
<feature type="compositionally biased region" description="Polar residues" evidence="1">
    <location>
        <begin position="657"/>
        <end position="669"/>
    </location>
</feature>
<feature type="compositionally biased region" description="Low complexity" evidence="1">
    <location>
        <begin position="728"/>
        <end position="740"/>
    </location>
</feature>